<evidence type="ECO:0000256" key="4">
    <source>
        <dbReference type="ARBA" id="ARBA00022527"/>
    </source>
</evidence>
<evidence type="ECO:0000256" key="8">
    <source>
        <dbReference type="ARBA" id="ARBA00022729"/>
    </source>
</evidence>
<keyword evidence="14 16" id="KW-0472">Membrane</keyword>
<dbReference type="Pfam" id="PF13855">
    <property type="entry name" value="LRR_8"/>
    <property type="match status" value="2"/>
</dbReference>
<keyword evidence="7 16" id="KW-0812">Transmembrane</keyword>
<keyword evidence="11" id="KW-0418">Kinase</keyword>
<accession>A0A9Q0JGE2</accession>
<dbReference type="InterPro" id="IPR001611">
    <property type="entry name" value="Leu-rich_rpt"/>
</dbReference>
<evidence type="ECO:0000256" key="6">
    <source>
        <dbReference type="ARBA" id="ARBA00022679"/>
    </source>
</evidence>
<keyword evidence="13 16" id="KW-1133">Transmembrane helix</keyword>
<dbReference type="SUPFAM" id="SSF52058">
    <property type="entry name" value="L domain-like"/>
    <property type="match status" value="1"/>
</dbReference>
<keyword evidence="10" id="KW-0547">Nucleotide-binding</keyword>
<dbReference type="EMBL" id="JAKUCV010002977">
    <property type="protein sequence ID" value="KAJ4840734.1"/>
    <property type="molecule type" value="Genomic_DNA"/>
</dbReference>
<dbReference type="FunFam" id="3.80.10.10:FF:000383">
    <property type="entry name" value="Leucine-rich repeat receptor protein kinase EMS1"/>
    <property type="match status" value="1"/>
</dbReference>
<evidence type="ECO:0000256" key="14">
    <source>
        <dbReference type="ARBA" id="ARBA00023136"/>
    </source>
</evidence>
<dbReference type="EC" id="2.7.11.1" evidence="2"/>
<evidence type="ECO:0000256" key="7">
    <source>
        <dbReference type="ARBA" id="ARBA00022692"/>
    </source>
</evidence>
<keyword evidence="18" id="KW-1185">Reference proteome</keyword>
<dbReference type="AlphaFoldDB" id="A0A9Q0JGE2"/>
<dbReference type="Gene3D" id="3.80.10.10">
    <property type="entry name" value="Ribonuclease Inhibitor"/>
    <property type="match status" value="3"/>
</dbReference>
<dbReference type="PANTHER" id="PTHR48065:SF75">
    <property type="entry name" value="LEUCINE-RICH REPEAT-CONTAINING N-TERMINAL PLANT-TYPE DOMAIN-CONTAINING PROTEIN"/>
    <property type="match status" value="1"/>
</dbReference>
<keyword evidence="9" id="KW-0677">Repeat</keyword>
<evidence type="ECO:0000256" key="9">
    <source>
        <dbReference type="ARBA" id="ARBA00022737"/>
    </source>
</evidence>
<evidence type="ECO:0000256" key="5">
    <source>
        <dbReference type="ARBA" id="ARBA00022614"/>
    </source>
</evidence>
<feature type="transmembrane region" description="Helical" evidence="16">
    <location>
        <begin position="429"/>
        <end position="452"/>
    </location>
</feature>
<dbReference type="GO" id="GO:0005524">
    <property type="term" value="F:ATP binding"/>
    <property type="evidence" value="ECO:0007669"/>
    <property type="project" value="UniProtKB-KW"/>
</dbReference>
<evidence type="ECO:0000256" key="3">
    <source>
        <dbReference type="ARBA" id="ARBA00022475"/>
    </source>
</evidence>
<protein>
    <recommendedName>
        <fullName evidence="2">non-specific serine/threonine protein kinase</fullName>
        <ecNumber evidence="2">2.7.11.1</ecNumber>
    </recommendedName>
</protein>
<keyword evidence="4" id="KW-0723">Serine/threonine-protein kinase</keyword>
<evidence type="ECO:0000256" key="15">
    <source>
        <dbReference type="ARBA" id="ARBA00023180"/>
    </source>
</evidence>
<keyword evidence="5" id="KW-0433">Leucine-rich repeat</keyword>
<gene>
    <name evidence="17" type="ORF">Tsubulata_032473</name>
</gene>
<dbReference type="Gene3D" id="1.10.510.10">
    <property type="entry name" value="Transferase(Phosphotransferase) domain 1"/>
    <property type="match status" value="1"/>
</dbReference>
<dbReference type="GO" id="GO:0004674">
    <property type="term" value="F:protein serine/threonine kinase activity"/>
    <property type="evidence" value="ECO:0007669"/>
    <property type="project" value="UniProtKB-KW"/>
</dbReference>
<evidence type="ECO:0000256" key="2">
    <source>
        <dbReference type="ARBA" id="ARBA00012513"/>
    </source>
</evidence>
<evidence type="ECO:0000313" key="17">
    <source>
        <dbReference type="EMBL" id="KAJ4840734.1"/>
    </source>
</evidence>
<keyword evidence="8" id="KW-0732">Signal</keyword>
<sequence>MQENDLQGQIPEALSRLRSLGRFVLFDNNLTGQLPHGLYNISSIEIIDVHGNRLNGSIPSDIGLTLPRLFYLGLSNNSFTGLIPQTLSNASKLEQIDFADNHLRGSIPKDLWRLHQLQFLVFRGNQLEDDLSFINSLTNCSHLVAIDIQQNFFNDQIPKFIANLSLRGAIPIEIEYLTGLEFLILKHNFLSGPIHHINFTRLQRLERLTVEGNKLSGSIPSTIGNLGMLSFLGMSFNNFNGVIPPSLGSCRSLVALGLSHNNLGGSIPKKLFSLGSLSISLDLSFNRLTGSLPPEIGRLRNLGVLYVSDNKLVGIIPDSIAGCSSVEELYLDGNYFAGEIPHALSSLQGLKILDISRNNLSGQIPNFLSRLTLLNLSMNQLQGEVPKQGIFLNASAVSLFGNKDLCGGISQLKLPSCLNTERKKSNLHLIWKISIPIVIAVVLIFSVAFCIIQYGMGGKISKEGDMFTGKTPTDPRFTDDLHLHIFVQRALPHEVMEIVDQNILYERRNHAYTGCLLSLLTIGIQCSMTHPEDRMKIKDVLGELLKIKYSYGK</sequence>
<proteinExistence type="predicted"/>
<comment type="subcellular location">
    <subcellularLocation>
        <location evidence="1">Cell membrane</location>
        <topology evidence="1">Single-pass membrane protein</topology>
    </subcellularLocation>
</comment>
<organism evidence="17 18">
    <name type="scientific">Turnera subulata</name>
    <dbReference type="NCBI Taxonomy" id="218843"/>
    <lineage>
        <taxon>Eukaryota</taxon>
        <taxon>Viridiplantae</taxon>
        <taxon>Streptophyta</taxon>
        <taxon>Embryophyta</taxon>
        <taxon>Tracheophyta</taxon>
        <taxon>Spermatophyta</taxon>
        <taxon>Magnoliopsida</taxon>
        <taxon>eudicotyledons</taxon>
        <taxon>Gunneridae</taxon>
        <taxon>Pentapetalae</taxon>
        <taxon>rosids</taxon>
        <taxon>fabids</taxon>
        <taxon>Malpighiales</taxon>
        <taxon>Passifloraceae</taxon>
        <taxon>Turnera</taxon>
    </lineage>
</organism>
<keyword evidence="15" id="KW-0325">Glycoprotein</keyword>
<reference evidence="17" key="1">
    <citation type="submission" date="2022-02" db="EMBL/GenBank/DDBJ databases">
        <authorList>
            <person name="Henning P.M."/>
            <person name="McCubbin A.G."/>
            <person name="Shore J.S."/>
        </authorList>
    </citation>
    <scope>NUCLEOTIDE SEQUENCE</scope>
    <source>
        <strain evidence="17">F60SS</strain>
        <tissue evidence="17">Leaves</tissue>
    </source>
</reference>
<dbReference type="OrthoDB" id="846989at2759"/>
<keyword evidence="3" id="KW-1003">Cell membrane</keyword>
<dbReference type="Pfam" id="PF00560">
    <property type="entry name" value="LRR_1"/>
    <property type="match status" value="3"/>
</dbReference>
<evidence type="ECO:0000313" key="18">
    <source>
        <dbReference type="Proteomes" id="UP001141552"/>
    </source>
</evidence>
<dbReference type="InterPro" id="IPR003591">
    <property type="entry name" value="Leu-rich_rpt_typical-subtyp"/>
</dbReference>
<dbReference type="FunFam" id="3.80.10.10:FF:000288">
    <property type="entry name" value="LRR receptor-like serine/threonine-protein kinase EFR"/>
    <property type="match status" value="1"/>
</dbReference>
<reference evidence="17" key="2">
    <citation type="journal article" date="2023" name="Plants (Basel)">
        <title>Annotation of the Turnera subulata (Passifloraceae) Draft Genome Reveals the S-Locus Evolved after the Divergence of Turneroideae from Passifloroideae in a Stepwise Manner.</title>
        <authorList>
            <person name="Henning P.M."/>
            <person name="Roalson E.H."/>
            <person name="Mir W."/>
            <person name="McCubbin A.G."/>
            <person name="Shore J.S."/>
        </authorList>
    </citation>
    <scope>NUCLEOTIDE SEQUENCE</scope>
    <source>
        <tissue evidence="17">Leaves</tissue>
    </source>
</reference>
<name>A0A9Q0JGE2_9ROSI</name>
<evidence type="ECO:0000256" key="16">
    <source>
        <dbReference type="SAM" id="Phobius"/>
    </source>
</evidence>
<evidence type="ECO:0000256" key="13">
    <source>
        <dbReference type="ARBA" id="ARBA00022989"/>
    </source>
</evidence>
<keyword evidence="12" id="KW-0067">ATP-binding</keyword>
<dbReference type="PANTHER" id="PTHR48065">
    <property type="entry name" value="OS10G0469600 PROTEIN"/>
    <property type="match status" value="1"/>
</dbReference>
<evidence type="ECO:0000256" key="12">
    <source>
        <dbReference type="ARBA" id="ARBA00022840"/>
    </source>
</evidence>
<dbReference type="InterPro" id="IPR032675">
    <property type="entry name" value="LRR_dom_sf"/>
</dbReference>
<dbReference type="GO" id="GO:0005886">
    <property type="term" value="C:plasma membrane"/>
    <property type="evidence" value="ECO:0007669"/>
    <property type="project" value="UniProtKB-SubCell"/>
</dbReference>
<dbReference type="SMART" id="SM00369">
    <property type="entry name" value="LRR_TYP"/>
    <property type="match status" value="4"/>
</dbReference>
<evidence type="ECO:0000256" key="10">
    <source>
        <dbReference type="ARBA" id="ARBA00022741"/>
    </source>
</evidence>
<evidence type="ECO:0000256" key="11">
    <source>
        <dbReference type="ARBA" id="ARBA00022777"/>
    </source>
</evidence>
<evidence type="ECO:0000256" key="1">
    <source>
        <dbReference type="ARBA" id="ARBA00004162"/>
    </source>
</evidence>
<dbReference type="Proteomes" id="UP001141552">
    <property type="component" value="Unassembled WGS sequence"/>
</dbReference>
<keyword evidence="6" id="KW-0808">Transferase</keyword>
<comment type="caution">
    <text evidence="17">The sequence shown here is derived from an EMBL/GenBank/DDBJ whole genome shotgun (WGS) entry which is preliminary data.</text>
</comment>